<comment type="caution">
    <text evidence="3">The sequence shown here is derived from an EMBL/GenBank/DDBJ whole genome shotgun (WGS) entry which is preliminary data.</text>
</comment>
<feature type="transmembrane region" description="Helical" evidence="2">
    <location>
        <begin position="45"/>
        <end position="62"/>
    </location>
</feature>
<keyword evidence="2" id="KW-0812">Transmembrane</keyword>
<dbReference type="EMBL" id="JACBZO010000001">
    <property type="protein sequence ID" value="NYI41409.1"/>
    <property type="molecule type" value="Genomic_DNA"/>
</dbReference>
<reference evidence="3 4" key="1">
    <citation type="submission" date="2020-07" db="EMBL/GenBank/DDBJ databases">
        <title>Sequencing the genomes of 1000 actinobacteria strains.</title>
        <authorList>
            <person name="Klenk H.-P."/>
        </authorList>
    </citation>
    <scope>NUCLEOTIDE SEQUENCE [LARGE SCALE GENOMIC DNA]</scope>
    <source>
        <strain evidence="3 4">DSM 19970</strain>
    </source>
</reference>
<evidence type="ECO:0000256" key="2">
    <source>
        <dbReference type="SAM" id="Phobius"/>
    </source>
</evidence>
<evidence type="ECO:0000313" key="4">
    <source>
        <dbReference type="Proteomes" id="UP000547973"/>
    </source>
</evidence>
<evidence type="ECO:0000313" key="3">
    <source>
        <dbReference type="EMBL" id="NYI41409.1"/>
    </source>
</evidence>
<protein>
    <submittedName>
        <fullName evidence="3">Uncharacterized protein</fullName>
    </submittedName>
</protein>
<accession>A0A7Y9Z9Q5</accession>
<sequence length="222" mass="22710">MMGEKVSDRVARGRAQWRTRVVVYVGMGGYAGAVVAAVWAHATSGGVAVGVVLFGLVVFWLGRRSALESASAEAHAWAVATATANATSNSLAAVQVNVSQDGRAVELTDGTGLHRRVVEAGLGDGRLSPGAIPIASSNPARVGAVNPPYLVTDGQQARSASRDHMFSHGVDGDDDAGTLPARDGTGSPLYDQWPFVSDDRFSRVTSGSGGVETPPQGGGVVG</sequence>
<dbReference type="AlphaFoldDB" id="A0A7Y9Z9Q5"/>
<proteinExistence type="predicted"/>
<keyword evidence="2" id="KW-0472">Membrane</keyword>
<evidence type="ECO:0000256" key="1">
    <source>
        <dbReference type="SAM" id="MobiDB-lite"/>
    </source>
</evidence>
<keyword evidence="4" id="KW-1185">Reference proteome</keyword>
<keyword evidence="2" id="KW-1133">Transmembrane helix</keyword>
<dbReference type="Proteomes" id="UP000547973">
    <property type="component" value="Unassembled WGS sequence"/>
</dbReference>
<dbReference type="RefSeq" id="WP_179397810.1">
    <property type="nucleotide sequence ID" value="NZ_JACBZO010000001.1"/>
</dbReference>
<feature type="transmembrane region" description="Helical" evidence="2">
    <location>
        <begin position="21"/>
        <end position="39"/>
    </location>
</feature>
<feature type="region of interest" description="Disordered" evidence="1">
    <location>
        <begin position="160"/>
        <end position="222"/>
    </location>
</feature>
<name>A0A7Y9Z9Q5_9MICO</name>
<gene>
    <name evidence="3" type="ORF">BKA03_001528</name>
</gene>
<organism evidence="3 4">
    <name type="scientific">Demequina lutea</name>
    <dbReference type="NCBI Taxonomy" id="431489"/>
    <lineage>
        <taxon>Bacteria</taxon>
        <taxon>Bacillati</taxon>
        <taxon>Actinomycetota</taxon>
        <taxon>Actinomycetes</taxon>
        <taxon>Micrococcales</taxon>
        <taxon>Demequinaceae</taxon>
        <taxon>Demequina</taxon>
    </lineage>
</organism>